<dbReference type="SUPFAM" id="SSF103473">
    <property type="entry name" value="MFS general substrate transporter"/>
    <property type="match status" value="1"/>
</dbReference>
<feature type="transmembrane region" description="Helical" evidence="8">
    <location>
        <begin position="187"/>
        <end position="209"/>
    </location>
</feature>
<keyword evidence="3" id="KW-0813">Transport</keyword>
<keyword evidence="6 8" id="KW-1133">Transmembrane helix</keyword>
<sequence>MLPRTPTSTTSARRPSAPSSIAPLALPGTRAYQRVSVAFFLVGFASFSLIYCAQPLLTQFTVAYHVSPTQSALALSVTTGLLAFAILLMSAVADRFTRRSVLFTSMVGAALLTVAVSLAPTWPLVLLARAAVGLVLGGVPAVAMAALAEVIDSRALGRAMGVYVGGTAFGGMIGRVGVGAMMEVTSWRVALAVLAGTCLLAAVGFRWLLPATPRADRRTETRLGDHVRIWWQHLSFELLQPLFVLGFLNLGVFVAVFNYLGFRLTVTPYHLSHAQMSLLFAAYLFGVVASPLSGAVADRFGRAKVVIFGVLTSLLGLLMTLAAPLTAVVLGVILMTCGFFVTHAVVSGWVGLVAPSHRGHASALYLLAYYLGSSIVGLSGGLFWSAGGWSAVAGYVGVLLLLALRFAVLARRPRSAEPF</sequence>
<feature type="transmembrane region" description="Helical" evidence="8">
    <location>
        <begin position="329"/>
        <end position="352"/>
    </location>
</feature>
<organism evidence="10 11">
    <name type="scientific">Deinococcus yavapaiensis KR-236</name>
    <dbReference type="NCBI Taxonomy" id="694435"/>
    <lineage>
        <taxon>Bacteria</taxon>
        <taxon>Thermotogati</taxon>
        <taxon>Deinococcota</taxon>
        <taxon>Deinococci</taxon>
        <taxon>Deinococcales</taxon>
        <taxon>Deinococcaceae</taxon>
        <taxon>Deinococcus</taxon>
    </lineage>
</organism>
<feature type="domain" description="Major facilitator superfamily (MFS) profile" evidence="9">
    <location>
        <begin position="31"/>
        <end position="415"/>
    </location>
</feature>
<comment type="subcellular location">
    <subcellularLocation>
        <location evidence="1">Cell membrane</location>
        <topology evidence="1">Multi-pass membrane protein</topology>
    </subcellularLocation>
</comment>
<comment type="similarity">
    <text evidence="2">Belongs to the major facilitator superfamily.</text>
</comment>
<evidence type="ECO:0000256" key="4">
    <source>
        <dbReference type="ARBA" id="ARBA00022475"/>
    </source>
</evidence>
<dbReference type="InterPro" id="IPR036259">
    <property type="entry name" value="MFS_trans_sf"/>
</dbReference>
<keyword evidence="7 8" id="KW-0472">Membrane</keyword>
<feature type="transmembrane region" description="Helical" evidence="8">
    <location>
        <begin position="37"/>
        <end position="57"/>
    </location>
</feature>
<evidence type="ECO:0000313" key="10">
    <source>
        <dbReference type="EMBL" id="PYE50562.1"/>
    </source>
</evidence>
<feature type="transmembrane region" description="Helical" evidence="8">
    <location>
        <begin position="242"/>
        <end position="262"/>
    </location>
</feature>
<dbReference type="GO" id="GO:0005886">
    <property type="term" value="C:plasma membrane"/>
    <property type="evidence" value="ECO:0007669"/>
    <property type="project" value="UniProtKB-SubCell"/>
</dbReference>
<evidence type="ECO:0000256" key="6">
    <source>
        <dbReference type="ARBA" id="ARBA00022989"/>
    </source>
</evidence>
<feature type="transmembrane region" description="Helical" evidence="8">
    <location>
        <begin position="274"/>
        <end position="293"/>
    </location>
</feature>
<dbReference type="CDD" id="cd17324">
    <property type="entry name" value="MFS_NepI_like"/>
    <property type="match status" value="1"/>
</dbReference>
<evidence type="ECO:0000256" key="1">
    <source>
        <dbReference type="ARBA" id="ARBA00004651"/>
    </source>
</evidence>
<dbReference type="AlphaFoldDB" id="A0A318SHR2"/>
<dbReference type="GO" id="GO:0022857">
    <property type="term" value="F:transmembrane transporter activity"/>
    <property type="evidence" value="ECO:0007669"/>
    <property type="project" value="InterPro"/>
</dbReference>
<evidence type="ECO:0000256" key="7">
    <source>
        <dbReference type="ARBA" id="ARBA00023136"/>
    </source>
</evidence>
<dbReference type="Proteomes" id="UP000248326">
    <property type="component" value="Unassembled WGS sequence"/>
</dbReference>
<evidence type="ECO:0000256" key="5">
    <source>
        <dbReference type="ARBA" id="ARBA00022692"/>
    </source>
</evidence>
<dbReference type="OrthoDB" id="63984at2"/>
<feature type="transmembrane region" description="Helical" evidence="8">
    <location>
        <begin position="69"/>
        <end position="89"/>
    </location>
</feature>
<feature type="transmembrane region" description="Helical" evidence="8">
    <location>
        <begin position="126"/>
        <end position="148"/>
    </location>
</feature>
<dbReference type="InterPro" id="IPR020846">
    <property type="entry name" value="MFS_dom"/>
</dbReference>
<feature type="transmembrane region" description="Helical" evidence="8">
    <location>
        <begin position="160"/>
        <end position="181"/>
    </location>
</feature>
<evidence type="ECO:0000256" key="2">
    <source>
        <dbReference type="ARBA" id="ARBA00008335"/>
    </source>
</evidence>
<dbReference type="PROSITE" id="PS50850">
    <property type="entry name" value="MFS"/>
    <property type="match status" value="1"/>
</dbReference>
<dbReference type="Pfam" id="PF07690">
    <property type="entry name" value="MFS_1"/>
    <property type="match status" value="1"/>
</dbReference>
<evidence type="ECO:0000256" key="3">
    <source>
        <dbReference type="ARBA" id="ARBA00022448"/>
    </source>
</evidence>
<proteinExistence type="inferred from homology"/>
<keyword evidence="5 8" id="KW-0812">Transmembrane</keyword>
<dbReference type="Gene3D" id="1.20.1250.20">
    <property type="entry name" value="MFS general substrate transporter like domains"/>
    <property type="match status" value="1"/>
</dbReference>
<name>A0A318SHR2_9DEIO</name>
<dbReference type="PANTHER" id="PTHR43271:SF1">
    <property type="entry name" value="INNER MEMBRANE TRANSPORT PROTEIN YNFM"/>
    <property type="match status" value="1"/>
</dbReference>
<evidence type="ECO:0000313" key="11">
    <source>
        <dbReference type="Proteomes" id="UP000248326"/>
    </source>
</evidence>
<feature type="transmembrane region" description="Helical" evidence="8">
    <location>
        <begin position="305"/>
        <end position="323"/>
    </location>
</feature>
<evidence type="ECO:0000259" key="9">
    <source>
        <dbReference type="PROSITE" id="PS50850"/>
    </source>
</evidence>
<dbReference type="PANTHER" id="PTHR43271">
    <property type="entry name" value="BLL2771 PROTEIN"/>
    <property type="match status" value="1"/>
</dbReference>
<feature type="transmembrane region" description="Helical" evidence="8">
    <location>
        <begin position="101"/>
        <end position="120"/>
    </location>
</feature>
<keyword evidence="11" id="KW-1185">Reference proteome</keyword>
<keyword evidence="4" id="KW-1003">Cell membrane</keyword>
<accession>A0A318SHR2</accession>
<comment type="caution">
    <text evidence="10">The sequence shown here is derived from an EMBL/GenBank/DDBJ whole genome shotgun (WGS) entry which is preliminary data.</text>
</comment>
<dbReference type="RefSeq" id="WP_110888320.1">
    <property type="nucleotide sequence ID" value="NZ_QJSX01000017.1"/>
</dbReference>
<dbReference type="EMBL" id="QJSX01000017">
    <property type="protein sequence ID" value="PYE50562.1"/>
    <property type="molecule type" value="Genomic_DNA"/>
</dbReference>
<reference evidence="10 11" key="1">
    <citation type="submission" date="2018-06" db="EMBL/GenBank/DDBJ databases">
        <title>Genomic Encyclopedia of Type Strains, Phase IV (KMG-IV): sequencing the most valuable type-strain genomes for metagenomic binning, comparative biology and taxonomic classification.</title>
        <authorList>
            <person name="Goeker M."/>
        </authorList>
    </citation>
    <scope>NUCLEOTIDE SEQUENCE [LARGE SCALE GENOMIC DNA]</scope>
    <source>
        <strain evidence="10 11">DSM 18048</strain>
    </source>
</reference>
<protein>
    <submittedName>
        <fullName evidence="10">YNFM family putative membrane transporter</fullName>
    </submittedName>
</protein>
<feature type="transmembrane region" description="Helical" evidence="8">
    <location>
        <begin position="392"/>
        <end position="410"/>
    </location>
</feature>
<gene>
    <name evidence="10" type="ORF">DES52_11780</name>
</gene>
<dbReference type="InterPro" id="IPR011701">
    <property type="entry name" value="MFS"/>
</dbReference>
<evidence type="ECO:0000256" key="8">
    <source>
        <dbReference type="SAM" id="Phobius"/>
    </source>
</evidence>
<feature type="transmembrane region" description="Helical" evidence="8">
    <location>
        <begin position="364"/>
        <end position="386"/>
    </location>
</feature>